<keyword evidence="2" id="KW-1185">Reference proteome</keyword>
<evidence type="ECO:0000313" key="1">
    <source>
        <dbReference type="EMBL" id="RXJ50751.1"/>
    </source>
</evidence>
<gene>
    <name evidence="1" type="ORF">ESZ48_08340</name>
</gene>
<organism evidence="1 2">
    <name type="scientific">Gelidibacter gilvus</name>
    <dbReference type="NCBI Taxonomy" id="59602"/>
    <lineage>
        <taxon>Bacteria</taxon>
        <taxon>Pseudomonadati</taxon>
        <taxon>Bacteroidota</taxon>
        <taxon>Flavobacteriia</taxon>
        <taxon>Flavobacteriales</taxon>
        <taxon>Flavobacteriaceae</taxon>
        <taxon>Gelidibacter</taxon>
    </lineage>
</organism>
<dbReference type="EMBL" id="SDDZ01000003">
    <property type="protein sequence ID" value="RXJ50751.1"/>
    <property type="molecule type" value="Genomic_DNA"/>
</dbReference>
<comment type="caution">
    <text evidence="1">The sequence shown here is derived from an EMBL/GenBank/DDBJ whole genome shotgun (WGS) entry which is preliminary data.</text>
</comment>
<dbReference type="RefSeq" id="WP_129016867.1">
    <property type="nucleotide sequence ID" value="NZ_SDDZ01000003.1"/>
</dbReference>
<accession>A0A4Q0XIA4</accession>
<dbReference type="InterPro" id="IPR032274">
    <property type="entry name" value="DUF4835"/>
</dbReference>
<sequence>MRKYILIFLISFTTTVGFSQELNCNLVVNAQQTGQENVQVFKTLERQLNEFVNNTQWTNKSYKPQERIDCSMVINVSNYNSDVFQATIQVQSSRPVFNSTYSTPVYNFNDKHFTFRYLEFENLVYNPNQFESNLVSVLAYHVFMILGLDADTFELDSGDPYFQQAQTITNYSQQGNFKGWKLEDGQQSRFVLIDNILSQTFKEFRTVMYHYHRDGLDVMANNEKQGKEAIAKVFEDLRTMNNRRPNSFLMRVFFDAKSDEILDVFSDGPKMNITEIKDILNRVAPTYASKWREINF</sequence>
<dbReference type="Proteomes" id="UP000289792">
    <property type="component" value="Unassembled WGS sequence"/>
</dbReference>
<dbReference type="AlphaFoldDB" id="A0A4Q0XIA4"/>
<reference evidence="1 2" key="1">
    <citation type="submission" date="2019-01" db="EMBL/GenBank/DDBJ databases">
        <title>Genome sequence of the Antarctic species Gelidibacter gilvus ACAM 158(T).</title>
        <authorList>
            <person name="Bowman J.P."/>
        </authorList>
    </citation>
    <scope>NUCLEOTIDE SEQUENCE [LARGE SCALE GENOMIC DNA]</scope>
    <source>
        <strain evidence="1 2">IC158</strain>
    </source>
</reference>
<evidence type="ECO:0000313" key="2">
    <source>
        <dbReference type="Proteomes" id="UP000289792"/>
    </source>
</evidence>
<name>A0A4Q0XIA4_9FLAO</name>
<proteinExistence type="predicted"/>
<dbReference type="OrthoDB" id="9773381at2"/>
<protein>
    <submittedName>
        <fullName evidence="1">DUF4835 family protein</fullName>
    </submittedName>
</protein>
<dbReference type="Pfam" id="PF16119">
    <property type="entry name" value="DUF4835"/>
    <property type="match status" value="1"/>
</dbReference>